<dbReference type="Gene3D" id="3.20.20.140">
    <property type="entry name" value="Metal-dependent hydrolases"/>
    <property type="match status" value="1"/>
</dbReference>
<evidence type="ECO:0000313" key="4">
    <source>
        <dbReference type="Proteomes" id="UP001300012"/>
    </source>
</evidence>
<dbReference type="Pfam" id="PF23355">
    <property type="entry name" value="IFT52_GIFT"/>
    <property type="match status" value="1"/>
</dbReference>
<dbReference type="SUPFAM" id="SSF52317">
    <property type="entry name" value="Class I glutamine amidotransferase-like"/>
    <property type="match status" value="1"/>
</dbReference>
<keyword evidence="4" id="KW-1185">Reference proteome</keyword>
<protein>
    <submittedName>
        <fullName evidence="3">S-layer homology domain-containing protein</fullName>
    </submittedName>
</protein>
<dbReference type="InterPro" id="IPR036700">
    <property type="entry name" value="BOBF_sf"/>
</dbReference>
<dbReference type="InterPro" id="IPR016195">
    <property type="entry name" value="Pol/histidinol_Pase-like"/>
</dbReference>
<comment type="caution">
    <text evidence="3">The sequence shown here is derived from an EMBL/GenBank/DDBJ whole genome shotgun (WGS) entry which is preliminary data.</text>
</comment>
<gene>
    <name evidence="3" type="ORF">NV381_08480</name>
</gene>
<name>A0ABT1YDF6_9BACL</name>
<dbReference type="PANTHER" id="PTHR43308:SF5">
    <property type="entry name" value="S-LAYER PROTEIN _ PEPTIDOGLYCAN ENDO-BETA-N-ACETYLGLUCOSAMINIDASE"/>
    <property type="match status" value="1"/>
</dbReference>
<evidence type="ECO:0000259" key="1">
    <source>
        <dbReference type="PROSITE" id="PS51272"/>
    </source>
</evidence>
<organism evidence="3 4">
    <name type="scientific">Paenibacillus radicis</name>
    <name type="common">ex Xue et al. 2023</name>
    <dbReference type="NCBI Taxonomy" id="2972489"/>
    <lineage>
        <taxon>Bacteria</taxon>
        <taxon>Bacillati</taxon>
        <taxon>Bacillota</taxon>
        <taxon>Bacilli</taxon>
        <taxon>Bacillales</taxon>
        <taxon>Paenibacillaceae</taxon>
        <taxon>Paenibacillus</taxon>
    </lineage>
</organism>
<dbReference type="Pfam" id="PF00395">
    <property type="entry name" value="SLH"/>
    <property type="match status" value="3"/>
</dbReference>
<dbReference type="PROSITE" id="PS51272">
    <property type="entry name" value="SLH"/>
    <property type="match status" value="3"/>
</dbReference>
<feature type="domain" description="SLH" evidence="1">
    <location>
        <begin position="2764"/>
        <end position="2819"/>
    </location>
</feature>
<dbReference type="Proteomes" id="UP001300012">
    <property type="component" value="Unassembled WGS sequence"/>
</dbReference>
<dbReference type="Pfam" id="PF00932">
    <property type="entry name" value="LTD"/>
    <property type="match status" value="1"/>
</dbReference>
<proteinExistence type="predicted"/>
<dbReference type="SUPFAM" id="SSF89550">
    <property type="entry name" value="PHP domain-like"/>
    <property type="match status" value="1"/>
</dbReference>
<dbReference type="Gene3D" id="2.60.220.30">
    <property type="match status" value="1"/>
</dbReference>
<dbReference type="NCBIfam" id="NF038032">
    <property type="entry name" value="CehA_McbA_metalo"/>
    <property type="match status" value="1"/>
</dbReference>
<reference evidence="3 4" key="1">
    <citation type="submission" date="2022-08" db="EMBL/GenBank/DDBJ databases">
        <title>Paenibacillus endoradicis sp. nov., Paenibacillus radicibacter sp. nov and Paenibacillus pararadicis sp. nov., three cold-adapted plant growth-promoting bacteria isolated from root of Larix gmelinii in Great Khingan.</title>
        <authorList>
            <person name="Xue H."/>
        </authorList>
    </citation>
    <scope>NUCLEOTIDE SEQUENCE [LARGE SCALE GENOMIC DNA]</scope>
    <source>
        <strain evidence="3 4">N5-1-1-5</strain>
    </source>
</reference>
<feature type="domain" description="SLH" evidence="1">
    <location>
        <begin position="2709"/>
        <end position="2763"/>
    </location>
</feature>
<dbReference type="RefSeq" id="WP_258212838.1">
    <property type="nucleotide sequence ID" value="NZ_JANQBD010000005.1"/>
</dbReference>
<feature type="domain" description="LTD" evidence="2">
    <location>
        <begin position="469"/>
        <end position="731"/>
    </location>
</feature>
<dbReference type="PROSITE" id="PS51841">
    <property type="entry name" value="LTD"/>
    <property type="match status" value="1"/>
</dbReference>
<dbReference type="EMBL" id="JANQBD010000005">
    <property type="protein sequence ID" value="MCR8631234.1"/>
    <property type="molecule type" value="Genomic_DNA"/>
</dbReference>
<evidence type="ECO:0000313" key="3">
    <source>
        <dbReference type="EMBL" id="MCR8631234.1"/>
    </source>
</evidence>
<evidence type="ECO:0000259" key="2">
    <source>
        <dbReference type="PROSITE" id="PS51841"/>
    </source>
</evidence>
<dbReference type="PANTHER" id="PTHR43308">
    <property type="entry name" value="OUTER MEMBRANE PROTEIN ALPHA-RELATED"/>
    <property type="match status" value="1"/>
</dbReference>
<dbReference type="InterPro" id="IPR051465">
    <property type="entry name" value="Cell_Envelope_Struct_Comp"/>
</dbReference>
<accession>A0ABT1YDF6</accession>
<feature type="domain" description="SLH" evidence="1">
    <location>
        <begin position="2645"/>
        <end position="2708"/>
    </location>
</feature>
<dbReference type="SUPFAM" id="SSF101756">
    <property type="entry name" value="Hypothetical protein YgiW"/>
    <property type="match status" value="1"/>
</dbReference>
<dbReference type="InterPro" id="IPR025883">
    <property type="entry name" value="Cadherin-like_domain"/>
</dbReference>
<dbReference type="InterPro" id="IPR055458">
    <property type="entry name" value="IFT52_GIFT"/>
</dbReference>
<dbReference type="InterPro" id="IPR029062">
    <property type="entry name" value="Class_I_gatase-like"/>
</dbReference>
<sequence length="2819" mass="297356">MFGLINKNKRWYSLALIVMMLVTMILPNAGVQKVFAAPEIVAGWTFSTAATSPVAIAATSGTNANLTNALFTVSGERGVSYTASDATVYTSGWQTVGGYWQAQLSTKGYSQLTLTSKHFGTGTGPKDFKIQYSTDGTTFNDVPNGSYVNTATITAGPDNLALPSEVNDKPTVYIRWLNYTTNPISSGTATGSGGNSRIAGIVINGVKMGQSQSAAPNANKISFNTLTNVSSVSGAVYGGANVKVYLADNSVAGTGAADTNGAFNITINNPNSERKVYITSLESGKTESSKVSVDFGAIPKTNNPDASKITLFDDYTTLKGAPGAVYGLAAVKVYLPDNTLAGTTNALSDGSFNLTIGNTAHSTSVLVSAMASGNDESDKVTVSIQKTLKPDASKIAFTKSTSVTGSAGAAANNAQISVYFDDNTVAGTTAATANGSFNLTITNPGGKNAVYVTSKETGKIESDKTTVNVSVPGASYSPGDVVLSQLYVNGGNGGAFYKTKFFELYNTTNQDINFNNEWALIYTSATGTSFGAGSKLNGTIKAHGYFLVAGSTGGTGANLPVTADLTTTINPSGSTGGIFALANSITGLSSQDDSKAIDIVAFGNGTTTSFATKTDHWGSPIYNTGIGGGTLLRRTNTGSDPRIAFGLGNGWFTKDPSKDFVINAPSSPSQPDEVIIHNSKFMTSPDSTLITFTQASGTASVSGAANAVPASATVKVYLYNGETVSSVQQATAAANGSFSLSFSNPGNNQSIYVTHTDSTEPTPVESKYSRVNVTGYPNAVTPIDQLRINDVNGFPLNLGYAATIEGVATSNNNALGAEKTHFYIQDATGGINIIDGKAPVTAIQAGNKFKIDGHVVFTAGTTRFVPTTITHVGPDQTPAPQLISLNSMNSYATAEPLEGKLVTISGTVTNIPSSGPDYDISITDDAGNLSIVRILGTSGIDVSNGAIEQGGTYAFTGIVGQSKNSSPFKSGYYVLPRSASDVKGELQFTHTPLVKAYIGIDVSFTAAAKNADSVTLYYKGTADSTFNPIIMSSADGKSYNGKIPQASMPAGKLLYYIEAKGNGKTLSSGDFNNPISIDVVEDKDGPAYTNASPANGESVDTGHPVISVALDDPNGVNTSSVSIKIDGNDFTSKAAISEKDIKLALTSDNDLSVGVHTVAVSAKDKLGNLSAYSWSFEVLQRFIGGNHYRGTTHNHTNISHDADGAPEDALKAAEKYQYDWFAFSDHSHDIDSSLVGKDSVDHNGMKERSGGANWQLTKDLANRYTKNGSFVVFPAFEMTSTTWGHSNVFGTSNFIDRVEEGGTYQDLKNYYSWVLTYDNIVAQFNHPAMSANAFANFIPYDKKVDKLFTMLEVGNGSGKYSYANAQDKFFNALDLGWHVAPTYGEDNHDATWGQTKNRTVIVANDLSQESLLDAMRKMRVYMSEDPNFKLDVLASGYYMGSTVDTKTLEFNITGSDPVLEASSDPKYSYLKTTSNDNISKVELITNGGRVVDSYIPTSDSTSFNWKPSFTVLGGQQWFVVRVTQKDGDRIYSSPIWSPNQDLAVQVSNVDATEGAIIGGLPADLKAGISNQGSINVSNLVAHFYYDSIDSQHFIGDATIDSLPANTSGSASVKWSNPVVGEHKVIIVLEAKDGHDLGNNKFEQQFTIKAPLGKIILIDATHQNENTTLDAGSYKDNLKLFTVMMRKQGYTVLENTAQITDQVLSNVNVLMVTHPASAYTTNEVSTINKFISNGGSLLLTEKSNFGGSNQNANSLLSGIGSSIQVNNDGVFDETKEGNFWSTPLTSNFSVRLHPTPVNNNLTDFVPTIEYYSGASLAGIGGAGNKVALKDSSSVTVLVRGNESTFQDTPSVKSDAVPYNVFTANGKNGPPLDSITGGTAIPLIASETIGNSRIIVTGMNIFNDKQMDETYNPKGNDPFALNAINWLSHLESKVLPIGEARTKPEGTEAIIQGKVTTTAFYDAVYVQDETGGIMAFNEVPAGSLAVGDTVRIYGHIKIFENNTELEFDKFSNSIVKLNTSPGAPVVPKAVSTLEAYAEANQGQLVKVTGKVTEIPDGNSYIINDGSGAVLVFADGYIINQTGPIPKLQKGDTLEAVGLTGKYADGKRVRVRDTRELKALSLSGRTAAEVAAEITAVAAPAKDATSITLPSVPAGYTIAIKTSSHPEVIATNGTIVPQGTETIVNLVFTITRTSDNTTADTASLAVIVPATTNVNLKSLQLSGATINFSKDKSEYTLSVGNNVSSVSVTAAADDSTAILEINGDTASSKEFNLSEGLNTITVKVTAKDGTARKIYTLLITRAVSITVTNTPVQVTTEPVSLIIPSGVTNAKVQVTPTTVGDTKQATMPLVEAKETTSIGEVSLSLPSGVTISAPAAWDGTIKLPEVLSNNSVAATNGIVSAVIEVGVPELTLTFDKAVRLLIPNQAGKSAGFVRDGVIAPITNTLTADTQEEADSKLSAGGEAKIDVGNDLVIWTKHFTKFVSYTESQPTSSSGSHRGGGASAVNTDMISAAVGGTIINNGVKIAIPADAINSDIKVTVEKVTNTADLATDATLKLVSDIFEIKKDKENPFTKAISISLPFDKTKVDTEKSKLSIYWLDETERKWTSLDSPQVDIVNGVVTGSVNHLTKFAVFSTNIQDASTSTPTKPASLDLTDIKGHWAENSIRELIKAGAIDGYPNGTFGPERNITRAEFAAAMVKALGLKEKSGKIFADTANHWAKKSIETAAAYEIISGFSDNSFGPDDLITREQMAAMVVRAAKLPMMTSGTKFTDSSDISEWAKLEVDAAAANGTVNGYANGTFKPKANATRAEAVTVILKAIKK</sequence>
<dbReference type="Pfam" id="PF12733">
    <property type="entry name" value="Cadherin-like"/>
    <property type="match status" value="1"/>
</dbReference>
<dbReference type="InterPro" id="IPR001322">
    <property type="entry name" value="Lamin_tail_dom"/>
</dbReference>
<dbReference type="InterPro" id="IPR001119">
    <property type="entry name" value="SLH_dom"/>
</dbReference>